<keyword evidence="8" id="KW-0945">Host-virus interaction</keyword>
<comment type="subunit">
    <text evidence="15">Homomultimer. Assembles in the nucleus, presumably in an immature form, then migrates to the cytoplasm once assembled as mature virion. Interacts with Rep; this interaction relocates Rep into the nucleus.</text>
</comment>
<dbReference type="GO" id="GO:0039615">
    <property type="term" value="C:T=1 icosahedral viral capsid"/>
    <property type="evidence" value="ECO:0007669"/>
    <property type="project" value="UniProtKB-KW"/>
</dbReference>
<evidence type="ECO:0000313" key="16">
    <source>
        <dbReference type="EMBL" id="AMD39541.1"/>
    </source>
</evidence>
<keyword evidence="14" id="KW-1160">Virus entry into host cell</keyword>
<proteinExistence type="inferred from homology"/>
<dbReference type="GO" id="GO:0075732">
    <property type="term" value="P:viral penetration into host nucleus"/>
    <property type="evidence" value="ECO:0007669"/>
    <property type="project" value="UniProtKB-KW"/>
</dbReference>
<keyword evidence="7" id="KW-1048">Host nucleus</keyword>
<evidence type="ECO:0000256" key="11">
    <source>
        <dbReference type="ARBA" id="ARBA00022844"/>
    </source>
</evidence>
<evidence type="ECO:0000256" key="10">
    <source>
        <dbReference type="ARBA" id="ARBA00022804"/>
    </source>
</evidence>
<accession>A0A125RLA4</accession>
<keyword evidence="12" id="KW-1164">Virus endocytosis by host</keyword>
<dbReference type="EMBL" id="KT454927">
    <property type="protein sequence ID" value="AMD39541.1"/>
    <property type="molecule type" value="Genomic_DNA"/>
</dbReference>
<evidence type="ECO:0000256" key="3">
    <source>
        <dbReference type="ARBA" id="ARBA00010301"/>
    </source>
</evidence>
<dbReference type="InterPro" id="IPR038652">
    <property type="entry name" value="Circovirus_capsid_sf"/>
</dbReference>
<dbReference type="GO" id="GO:0042025">
    <property type="term" value="C:host cell nucleus"/>
    <property type="evidence" value="ECO:0007669"/>
    <property type="project" value="UniProtKB-SubCell"/>
</dbReference>
<evidence type="ECO:0000256" key="14">
    <source>
        <dbReference type="ARBA" id="ARBA00023296"/>
    </source>
</evidence>
<comment type="similarity">
    <text evidence="3">Belongs to the circoviridae capsid protein family.</text>
</comment>
<evidence type="ECO:0000256" key="6">
    <source>
        <dbReference type="ARBA" id="ARBA00022561"/>
    </source>
</evidence>
<evidence type="ECO:0000256" key="9">
    <source>
        <dbReference type="ARBA" id="ARBA00022595"/>
    </source>
</evidence>
<reference evidence="16 17" key="1">
    <citation type="submission" date="2015-08" db="EMBL/GenBank/DDBJ databases">
        <title>Circovirus-associated die-off in lesser black-backed gulls (Larus fuscus) in The Netherlands.</title>
        <authorList>
            <person name="Thomas R.E."/>
            <person name="Ijzer J."/>
            <person name="Van Asten A.J.A.M."/>
            <person name="Kik M.J.L."/>
        </authorList>
    </citation>
    <scope>NUCLEOTIDE SEQUENCE [LARGE SCALE GENOMIC DNA]</scope>
    <source>
        <strain evidence="16">24</strain>
    </source>
</reference>
<evidence type="ECO:0000256" key="1">
    <source>
        <dbReference type="ARBA" id="ARBA00004147"/>
    </source>
</evidence>
<keyword evidence="10" id="KW-1161">Viral attachment to host cell</keyword>
<keyword evidence="4" id="KW-1140">T=1 icosahedral capsid protein</keyword>
<keyword evidence="5" id="KW-1163">Viral penetration into host nucleus</keyword>
<evidence type="ECO:0000256" key="4">
    <source>
        <dbReference type="ARBA" id="ARBA00022431"/>
    </source>
</evidence>
<evidence type="ECO:0000313" key="17">
    <source>
        <dbReference type="Proteomes" id="UP000173714"/>
    </source>
</evidence>
<dbReference type="GO" id="GO:0003677">
    <property type="term" value="F:DNA binding"/>
    <property type="evidence" value="ECO:0007669"/>
    <property type="project" value="UniProtKB-KW"/>
</dbReference>
<protein>
    <submittedName>
        <fullName evidence="16">Capsid protein</fullName>
    </submittedName>
</protein>
<dbReference type="GO" id="GO:0043657">
    <property type="term" value="C:host cell"/>
    <property type="evidence" value="ECO:0007669"/>
    <property type="project" value="GOC"/>
</dbReference>
<dbReference type="GO" id="GO:0019062">
    <property type="term" value="P:virion attachment to host cell"/>
    <property type="evidence" value="ECO:0007669"/>
    <property type="project" value="UniProtKB-KW"/>
</dbReference>
<evidence type="ECO:0000256" key="13">
    <source>
        <dbReference type="ARBA" id="ARBA00023125"/>
    </source>
</evidence>
<evidence type="ECO:0000256" key="2">
    <source>
        <dbReference type="ARBA" id="ARBA00004328"/>
    </source>
</evidence>
<sequence>MRRRHRLPRNRRGHRLNRIYLFRFRRQFTVDFPSKTDPQKWASDFFTFNLNDFIGQEGIPAAWPFEDYRINLAKVVLRPEGVTTTIARGWGYTVPVQDARVKDLKLQDQTQDPLANWDGARAWNLVRGFKRLVRPKPQLTISDMTASNFSATMWLNSSRSGWLPLQMPAGTQRDGTRVVHYGLAFSWPSPGQALRYIAEITIYVTFRQFAQIMLKKSEEDLSKFGDCLTITDNEKDIDWNVVGSL</sequence>
<dbReference type="Gene3D" id="2.60.120.950">
    <property type="entry name" value="Circovirus capsid protein"/>
    <property type="match status" value="1"/>
</dbReference>
<dbReference type="Pfam" id="PF02443">
    <property type="entry name" value="Circo_capsid"/>
    <property type="match status" value="1"/>
</dbReference>
<dbReference type="GO" id="GO:0075509">
    <property type="term" value="P:endocytosis involved in viral entry into host cell"/>
    <property type="evidence" value="ECO:0007669"/>
    <property type="project" value="UniProtKB-KW"/>
</dbReference>
<dbReference type="InterPro" id="IPR003383">
    <property type="entry name" value="Circovirus_capsid"/>
</dbReference>
<keyword evidence="11" id="KW-0946">Virion</keyword>
<evidence type="ECO:0000256" key="8">
    <source>
        <dbReference type="ARBA" id="ARBA00022581"/>
    </source>
</evidence>
<evidence type="ECO:0000256" key="5">
    <source>
        <dbReference type="ARBA" id="ARBA00022524"/>
    </source>
</evidence>
<dbReference type="GO" id="GO:0019069">
    <property type="term" value="P:viral capsid assembly"/>
    <property type="evidence" value="ECO:0007669"/>
    <property type="project" value="InterPro"/>
</dbReference>
<evidence type="ECO:0000256" key="12">
    <source>
        <dbReference type="ARBA" id="ARBA00022890"/>
    </source>
</evidence>
<keyword evidence="6" id="KW-0167">Capsid protein</keyword>
<evidence type="ECO:0000256" key="7">
    <source>
        <dbReference type="ARBA" id="ARBA00022562"/>
    </source>
</evidence>
<organism evidence="16 17">
    <name type="scientific">Gull circovirus</name>
    <dbReference type="NCBI Taxonomy" id="400121"/>
    <lineage>
        <taxon>Viruses</taxon>
        <taxon>Monodnaviria</taxon>
        <taxon>Shotokuvirae</taxon>
        <taxon>Cressdnaviricota</taxon>
        <taxon>Arfiviricetes</taxon>
        <taxon>Cirlivirales</taxon>
        <taxon>Circoviridae</taxon>
        <taxon>Circovirus</taxon>
        <taxon>Circovirus gull</taxon>
    </lineage>
</organism>
<gene>
    <name evidence="16" type="primary">C1</name>
</gene>
<keyword evidence="9" id="KW-1162">Viral penetration into host cytoplasm</keyword>
<dbReference type="Proteomes" id="UP000173714">
    <property type="component" value="Segment"/>
</dbReference>
<name>A0A125RLA4_9CIRC</name>
<keyword evidence="13" id="KW-0238">DNA-binding</keyword>
<comment type="subcellular location">
    <subcellularLocation>
        <location evidence="1">Host nucleus</location>
    </subcellularLocation>
    <subcellularLocation>
        <location evidence="2">Virion</location>
    </subcellularLocation>
</comment>
<evidence type="ECO:0000256" key="15">
    <source>
        <dbReference type="ARBA" id="ARBA00046863"/>
    </source>
</evidence>